<keyword evidence="2" id="KW-0732">Signal</keyword>
<feature type="signal peptide" evidence="2">
    <location>
        <begin position="1"/>
        <end position="20"/>
    </location>
</feature>
<keyword evidence="4" id="KW-1185">Reference proteome</keyword>
<evidence type="ECO:0000313" key="3">
    <source>
        <dbReference type="EMBL" id="KAK8224827.1"/>
    </source>
</evidence>
<dbReference type="EMBL" id="JBBWRZ010000012">
    <property type="protein sequence ID" value="KAK8224827.1"/>
    <property type="molecule type" value="Genomic_DNA"/>
</dbReference>
<organism evidence="3 4">
    <name type="scientific">Phyllosticta capitalensis</name>
    <dbReference type="NCBI Taxonomy" id="121624"/>
    <lineage>
        <taxon>Eukaryota</taxon>
        <taxon>Fungi</taxon>
        <taxon>Dikarya</taxon>
        <taxon>Ascomycota</taxon>
        <taxon>Pezizomycotina</taxon>
        <taxon>Dothideomycetes</taxon>
        <taxon>Dothideomycetes incertae sedis</taxon>
        <taxon>Botryosphaeriales</taxon>
        <taxon>Phyllostictaceae</taxon>
        <taxon>Phyllosticta</taxon>
    </lineage>
</organism>
<gene>
    <name evidence="3" type="ORF">HDK90DRAFT_498137</name>
</gene>
<feature type="chain" id="PRO_5047327019" evidence="2">
    <location>
        <begin position="21"/>
        <end position="162"/>
    </location>
</feature>
<dbReference type="Proteomes" id="UP001492380">
    <property type="component" value="Unassembled WGS sequence"/>
</dbReference>
<name>A0ABR1YBM0_9PEZI</name>
<accession>A0ABR1YBM0</accession>
<protein>
    <submittedName>
        <fullName evidence="3">Uncharacterized protein</fullName>
    </submittedName>
</protein>
<reference evidence="3 4" key="1">
    <citation type="submission" date="2024-04" db="EMBL/GenBank/DDBJ databases">
        <title>Phyllosticta paracitricarpa is synonymous to the EU quarantine fungus P. citricarpa based on phylogenomic analyses.</title>
        <authorList>
            <consortium name="Lawrence Berkeley National Laboratory"/>
            <person name="Van Ingen-Buijs V.A."/>
            <person name="Van Westerhoven A.C."/>
            <person name="Haridas S."/>
            <person name="Skiadas P."/>
            <person name="Martin F."/>
            <person name="Groenewald J.Z."/>
            <person name="Crous P.W."/>
            <person name="Seidl M.F."/>
        </authorList>
    </citation>
    <scope>NUCLEOTIDE SEQUENCE [LARGE SCALE GENOMIC DNA]</scope>
    <source>
        <strain evidence="3 4">CBS 123374</strain>
    </source>
</reference>
<proteinExistence type="predicted"/>
<sequence length="162" mass="17960">MAQQQGWVPIIWLAIDMTTASKLCMEQRLVRKFVSLRMLVHGDWCWGRESRSHGTGHYGSPLSDRERQASGDGICNVAAHYESVLRDDAWRKCFTSLSDPVGVCFAAQDGLSQALCSGEDCCCDAHVKWYGKERKTVGAQSEISSRLGCQDGRHSDSSQSKT</sequence>
<evidence type="ECO:0000256" key="1">
    <source>
        <dbReference type="SAM" id="MobiDB-lite"/>
    </source>
</evidence>
<comment type="caution">
    <text evidence="3">The sequence shown here is derived from an EMBL/GenBank/DDBJ whole genome shotgun (WGS) entry which is preliminary data.</text>
</comment>
<evidence type="ECO:0000256" key="2">
    <source>
        <dbReference type="SAM" id="SignalP"/>
    </source>
</evidence>
<feature type="region of interest" description="Disordered" evidence="1">
    <location>
        <begin position="141"/>
        <end position="162"/>
    </location>
</feature>
<evidence type="ECO:0000313" key="4">
    <source>
        <dbReference type="Proteomes" id="UP001492380"/>
    </source>
</evidence>